<dbReference type="Proteomes" id="UP000628442">
    <property type="component" value="Unassembled WGS sequence"/>
</dbReference>
<dbReference type="AlphaFoldDB" id="A0AA87XZR7"/>
<evidence type="ECO:0000313" key="2">
    <source>
        <dbReference type="Proteomes" id="UP000628442"/>
    </source>
</evidence>
<proteinExistence type="predicted"/>
<comment type="caution">
    <text evidence="1">The sequence shown here is derived from an EMBL/GenBank/DDBJ whole genome shotgun (WGS) entry which is preliminary data.</text>
</comment>
<organism evidence="1 2">
    <name type="scientific">Pseudoduganella albidiflava</name>
    <dbReference type="NCBI Taxonomy" id="321983"/>
    <lineage>
        <taxon>Bacteria</taxon>
        <taxon>Pseudomonadati</taxon>
        <taxon>Pseudomonadota</taxon>
        <taxon>Betaproteobacteria</taxon>
        <taxon>Burkholderiales</taxon>
        <taxon>Oxalobacteraceae</taxon>
        <taxon>Telluria group</taxon>
        <taxon>Pseudoduganella</taxon>
    </lineage>
</organism>
<name>A0AA87XZR7_9BURK</name>
<accession>A0AA87XZR7</accession>
<reference evidence="1" key="2">
    <citation type="submission" date="2022-12" db="EMBL/GenBank/DDBJ databases">
        <authorList>
            <person name="Sun Q."/>
            <person name="Kim S."/>
        </authorList>
    </citation>
    <scope>NUCLEOTIDE SEQUENCE</scope>
    <source>
        <strain evidence="1">KCTC 12343</strain>
    </source>
</reference>
<evidence type="ECO:0000313" key="1">
    <source>
        <dbReference type="EMBL" id="GGY55921.1"/>
    </source>
</evidence>
<protein>
    <submittedName>
        <fullName evidence="1">Uncharacterized protein</fullName>
    </submittedName>
</protein>
<dbReference type="EMBL" id="BMWV01000011">
    <property type="protein sequence ID" value="GGY55921.1"/>
    <property type="molecule type" value="Genomic_DNA"/>
</dbReference>
<sequence length="152" mass="16874">MFVFPLFLAGCPVSAGEFSSNIEEIRKQIDLDIPSTSGKWEIFEIPEAGGVPGPTDFVILIAEFDNVAASWASRKKLPIGQAWVIMPNAGRPWLSQRWKAVLRREASNKIAVTESDNCHYYSAKVRKSGRVVEGFTCTHNCDVLVHLVLTKP</sequence>
<reference evidence="1" key="1">
    <citation type="journal article" date="2014" name="Int. J. Syst. Evol. Microbiol.">
        <title>Complete genome sequence of Corynebacterium casei LMG S-19264T (=DSM 44701T), isolated from a smear-ripened cheese.</title>
        <authorList>
            <consortium name="US DOE Joint Genome Institute (JGI-PGF)"/>
            <person name="Walter F."/>
            <person name="Albersmeier A."/>
            <person name="Kalinowski J."/>
            <person name="Ruckert C."/>
        </authorList>
    </citation>
    <scope>NUCLEOTIDE SEQUENCE</scope>
    <source>
        <strain evidence="1">KCTC 12343</strain>
    </source>
</reference>
<gene>
    <name evidence="1" type="ORF">GCM10007387_42930</name>
</gene>